<feature type="region of interest" description="Disordered" evidence="1">
    <location>
        <begin position="120"/>
        <end position="174"/>
    </location>
</feature>
<reference evidence="2" key="1">
    <citation type="journal article" date="2015" name="Nature">
        <title>Complex archaea that bridge the gap between prokaryotes and eukaryotes.</title>
        <authorList>
            <person name="Spang A."/>
            <person name="Saw J.H."/>
            <person name="Jorgensen S.L."/>
            <person name="Zaremba-Niedzwiedzka K."/>
            <person name="Martijn J."/>
            <person name="Lind A.E."/>
            <person name="van Eijk R."/>
            <person name="Schleper C."/>
            <person name="Guy L."/>
            <person name="Ettema T.J."/>
        </authorList>
    </citation>
    <scope>NUCLEOTIDE SEQUENCE</scope>
</reference>
<protein>
    <submittedName>
        <fullName evidence="2">Uncharacterized protein</fullName>
    </submittedName>
</protein>
<name>A0A0F9BVD8_9ZZZZ</name>
<gene>
    <name evidence="2" type="ORF">LCGC14_2480750</name>
</gene>
<comment type="caution">
    <text evidence="2">The sequence shown here is derived from an EMBL/GenBank/DDBJ whole genome shotgun (WGS) entry which is preliminary data.</text>
</comment>
<dbReference type="AlphaFoldDB" id="A0A0F9BVD8"/>
<proteinExistence type="predicted"/>
<sequence length="196" mass="21039">MALEQKRKGQNRKAKGIIGSSDKKAKKPLSYNEATGGKTTKGKAGYKKFTEDEREDWKVAHGIAPTSEDPSAIGQATREAAKAAHARGELSDKDRRAQGIVEVRELDEAKYNAMLESARTARSNISDITSKKTHGSQIFSSSPEQGVDSENTSSPVAGVASKVRGRIKNRRSKLDSSGFEGAVFSAGLMPNTGDNQ</sequence>
<accession>A0A0F9BVD8</accession>
<evidence type="ECO:0000256" key="1">
    <source>
        <dbReference type="SAM" id="MobiDB-lite"/>
    </source>
</evidence>
<feature type="region of interest" description="Disordered" evidence="1">
    <location>
        <begin position="1"/>
        <end position="47"/>
    </location>
</feature>
<feature type="compositionally biased region" description="Polar residues" evidence="1">
    <location>
        <begin position="135"/>
        <end position="155"/>
    </location>
</feature>
<organism evidence="2">
    <name type="scientific">marine sediment metagenome</name>
    <dbReference type="NCBI Taxonomy" id="412755"/>
    <lineage>
        <taxon>unclassified sequences</taxon>
        <taxon>metagenomes</taxon>
        <taxon>ecological metagenomes</taxon>
    </lineage>
</organism>
<evidence type="ECO:0000313" key="2">
    <source>
        <dbReference type="EMBL" id="KKL17917.1"/>
    </source>
</evidence>
<dbReference type="EMBL" id="LAZR01039069">
    <property type="protein sequence ID" value="KKL17917.1"/>
    <property type="molecule type" value="Genomic_DNA"/>
</dbReference>